<keyword evidence="2" id="KW-0472">Membrane</keyword>
<feature type="transmembrane region" description="Helical" evidence="2">
    <location>
        <begin position="88"/>
        <end position="108"/>
    </location>
</feature>
<feature type="transmembrane region" description="Helical" evidence="2">
    <location>
        <begin position="114"/>
        <end position="136"/>
    </location>
</feature>
<feature type="compositionally biased region" description="Basic and acidic residues" evidence="1">
    <location>
        <begin position="552"/>
        <end position="568"/>
    </location>
</feature>
<evidence type="ECO:0000256" key="2">
    <source>
        <dbReference type="SAM" id="Phobius"/>
    </source>
</evidence>
<sequence>MVFGDDLSVRVDAQTQDFRRGINRSTESLDDLQSNAVQTAATLGLMAGRAESAGDEMTGLSARTSAASASTAGLTSTLSTASVSASGLSTVLTISLLPALAAVAAAAVPVVAALGGLVTILGGGAFVGAAGALLAISENSERLKTQFSSLVDTIKSEFSFVIRDATTVLGSLIGAFEDIIPALVPAEDTVNEIASLFQQLGESVIDALPPFVELAVSLTREFLPAAIRLAEDVLPQLPGFFAGLVQVFRELIPSFRRAANLLVRLGPELLELGFTALNVVGPALETIGTTILDAIRGFNELSSNTQQLGIAFATVASIIAGVASILGGPVTLAIAGLTAGIIGLKTAFDNNFAGIQGIVNRFRQQVQRVIPPAKQAFDAFVSGIDFGQINEGLSTLESVIGDELNKSLTAIKPLFTDVKTLLQDNEEEFRVLGGAISDIVSAGIKGLQLLAKVLGFVFRNSTIPQLRLFVDVLDVTLTKLKNLVNLVGAVGRGEFDVAAGFAEDVVIGEGNDFPSRQDVESAGAGAAQQIEVIVEENTENLETTVRQTAQDELGRRADRTERLGNRGA</sequence>
<feature type="region of interest" description="Disordered" evidence="1">
    <location>
        <begin position="541"/>
        <end position="568"/>
    </location>
</feature>
<dbReference type="Proteomes" id="UP000827845">
    <property type="component" value="Segment"/>
</dbReference>
<name>A0AAE8XZT7_9CAUD</name>
<evidence type="ECO:0000313" key="4">
    <source>
        <dbReference type="Proteomes" id="UP000827845"/>
    </source>
</evidence>
<organism evidence="3 4">
    <name type="scientific">Haloarcula tailed virus 3</name>
    <dbReference type="NCBI Taxonomy" id="2877990"/>
    <lineage>
        <taxon>Viruses</taxon>
        <taxon>Duplodnaviria</taxon>
        <taxon>Heunggongvirae</taxon>
        <taxon>Uroviricota</taxon>
        <taxon>Caudoviricetes</taxon>
        <taxon>Kirjokansivirales</taxon>
        <taxon>Pyrstoviridae</taxon>
        <taxon>Hatrivirus</taxon>
        <taxon>Hatrivirus caudatum</taxon>
        <taxon>Hatrivirus HATV3</taxon>
    </lineage>
</organism>
<accession>A0AAE8XZT7</accession>
<gene>
    <name evidence="3" type="ORF">HATV-3_gp32</name>
</gene>
<evidence type="ECO:0000256" key="1">
    <source>
        <dbReference type="SAM" id="MobiDB-lite"/>
    </source>
</evidence>
<keyword evidence="2" id="KW-1133">Transmembrane helix</keyword>
<evidence type="ECO:0000313" key="3">
    <source>
        <dbReference type="EMBL" id="UBF23382.1"/>
    </source>
</evidence>
<proteinExistence type="predicted"/>
<dbReference type="EMBL" id="MZ334527">
    <property type="protein sequence ID" value="UBF23382.1"/>
    <property type="molecule type" value="Genomic_DNA"/>
</dbReference>
<keyword evidence="4" id="KW-1185">Reference proteome</keyword>
<reference evidence="3" key="1">
    <citation type="submission" date="2021-05" db="EMBL/GenBank/DDBJ databases">
        <title>Diversity, taxonomy and evolution of archaeal viruses of the class Caudoviricetes.</title>
        <authorList>
            <person name="Liu Y."/>
            <person name="Demina T.A."/>
            <person name="Roux S."/>
            <person name="Aiewsakun P."/>
            <person name="Kazlauskas D."/>
            <person name="Simmonds P."/>
            <person name="Prangishvili D."/>
            <person name="Oksanen H.M."/>
            <person name="Krupovic M."/>
        </authorList>
    </citation>
    <scope>NUCLEOTIDE SEQUENCE</scope>
    <source>
        <strain evidence="3">HATV-3/30</strain>
    </source>
</reference>
<protein>
    <submittedName>
        <fullName evidence="3">Tail tape measure protein</fullName>
    </submittedName>
</protein>
<feature type="transmembrane region" description="Helical" evidence="2">
    <location>
        <begin position="308"/>
        <end position="326"/>
    </location>
</feature>
<keyword evidence="2" id="KW-0812">Transmembrane</keyword>